<dbReference type="Gene3D" id="3.30.70.590">
    <property type="entry name" value="Poly(A) polymerase predicted RNA binding domain"/>
    <property type="match status" value="1"/>
</dbReference>
<keyword evidence="8" id="KW-0539">Nucleus</keyword>
<evidence type="ECO:0000313" key="13">
    <source>
        <dbReference type="EMBL" id="KAK4083170.1"/>
    </source>
</evidence>
<evidence type="ECO:0000256" key="3">
    <source>
        <dbReference type="ARBA" id="ARBA00012388"/>
    </source>
</evidence>
<dbReference type="SUPFAM" id="SSF55003">
    <property type="entry name" value="PAP/Archaeal CCA-adding enzyme, C-terminal domain"/>
    <property type="match status" value="1"/>
</dbReference>
<evidence type="ECO:0000256" key="9">
    <source>
        <dbReference type="SAM" id="MobiDB-lite"/>
    </source>
</evidence>
<dbReference type="EMBL" id="JAWRVI010000059">
    <property type="protein sequence ID" value="KAK4083170.1"/>
    <property type="molecule type" value="Genomic_DNA"/>
</dbReference>
<evidence type="ECO:0000256" key="7">
    <source>
        <dbReference type="ARBA" id="ARBA00022840"/>
    </source>
</evidence>
<comment type="caution">
    <text evidence="13">The sequence shown here is derived from an EMBL/GenBank/DDBJ whole genome shotgun (WGS) entry which is preliminary data.</text>
</comment>
<dbReference type="InterPro" id="IPR009097">
    <property type="entry name" value="Cyclic_Pdiesterase"/>
</dbReference>
<proteinExistence type="inferred from homology"/>
<keyword evidence="5" id="KW-0808">Transferase</keyword>
<dbReference type="InterPro" id="IPR043519">
    <property type="entry name" value="NT_sf"/>
</dbReference>
<dbReference type="InterPro" id="IPR036691">
    <property type="entry name" value="Endo/exonu/phosph_ase_sf"/>
</dbReference>
<dbReference type="Gene3D" id="3.30.460.10">
    <property type="entry name" value="Beta Polymerase, domain 2"/>
    <property type="match status" value="1"/>
</dbReference>
<evidence type="ECO:0000256" key="4">
    <source>
        <dbReference type="ARBA" id="ARBA00022664"/>
    </source>
</evidence>
<dbReference type="SUPFAM" id="SSF56219">
    <property type="entry name" value="DNase I-like"/>
    <property type="match status" value="1"/>
</dbReference>
<organism evidence="13 14">
    <name type="scientific">Purpureocillium lilacinum</name>
    <name type="common">Paecilomyces lilacinus</name>
    <dbReference type="NCBI Taxonomy" id="33203"/>
    <lineage>
        <taxon>Eukaryota</taxon>
        <taxon>Fungi</taxon>
        <taxon>Dikarya</taxon>
        <taxon>Ascomycota</taxon>
        <taxon>Pezizomycotina</taxon>
        <taxon>Sordariomycetes</taxon>
        <taxon>Hypocreomycetidae</taxon>
        <taxon>Hypocreales</taxon>
        <taxon>Ophiocordycipitaceae</taxon>
        <taxon>Purpureocillium</taxon>
    </lineage>
</organism>
<evidence type="ECO:0000256" key="1">
    <source>
        <dbReference type="ARBA" id="ARBA00004123"/>
    </source>
</evidence>
<dbReference type="PANTHER" id="PTHR10682:SF23">
    <property type="entry name" value="POLYNUCLEOTIDE ADENYLYLTRANSFERASE"/>
    <property type="match status" value="1"/>
</dbReference>
<evidence type="ECO:0000256" key="6">
    <source>
        <dbReference type="ARBA" id="ARBA00022741"/>
    </source>
</evidence>
<dbReference type="InterPro" id="IPR011068">
    <property type="entry name" value="NuclTrfase_I-like_C"/>
</dbReference>
<keyword evidence="7" id="KW-0067">ATP-binding</keyword>
<sequence length="1336" mass="147801">MTPCRDTASPSWQRTAAATDRPNGTHECALHKACPRGFRPVPELLLDVTQWGHPPSRRRRDDSRRRWLQTRRDCLSLVVHSTRAGKALASQTTQRRACRPRDLAVARVALSPSSKAPRPTSSLAAADGAVFSSMATACDHDAPTTRPPLELPSSFDTALCLVPPSHLWPRLDRIRSLYDPAHAKWPPHVNLLYPFVPPELLPDVARLLSEAHLERVSINLSVADAFVHRKHNSVILRPAEPDAVSCLRSQACSALGWPPSHVYRPHMTVGQTTDVQSDAHRFLLEKAQLLAPVTWDVAWLAIMVRDPSSRRMMPWAQLHLNPRRLQRPAQVVDFPVPIPDTGVHGSSAAAQSQTTYHFQSPERGWEPLPVAAHTATDETQSLVVASYNVLAEFQWPPNPSRYPGLITNILSARAAADILILQEVTDHFLPSLLNNSQICARYPFSTHGPALFGPLPSLLNVVVLSRLPFRWEYLPFQRKHKGAAVLCFPTLGSHAQNGAHLPLVFAACHLTQGLVDGAVVAKRNELQKLSRYLSDHYHAHPLIVAGDFNIATSSYSIDSARQKQDLSSHGLQCLADIQSLFNQVGLEDAWLLTRVGIGESSSTSRHLMPPQNLHEGEEGATFNPLTNQLAARSVGSGTNNRPQRYDRILVSSSLALRPCGFNMFGDVCPEASDHWGIRCLLQRPVTERPPAEATSARHVPMRLVRAPVTLGGANEIKDALSSHGCLPGHAEEALRQQALALLEGILLAKDAQESGEGSQPRTTLVLVPVGSFGLGVWTTSSDMDCLCIGSMSPKVFFAVASQRLKKAASQGVQVLRRVKANTGTMLEVDVRGIKFDLQYCAAGALAQNYPDILKRPASDPAFVLPVQTLAKLKPARDLYYLRRSIPDMAQYRLAHLLVKEWAKSRGLYAAKLGLLGGIHITAMLVPICKLLTAAHNPLSTADILISFFYHYANFDWESNLVFDTHFHKDLRYRRAAREPLCLLGWHGPSLNTSSNASRPTVHTISSEFKHASRLLSQGGMTWTGFLTRETAKLGVGPHTDAAGEFLLGYKSYVKVDARYWGSSQSKGRRYFGWLESRFVMLLVDLDRKVPALRARIWPERFADKASSTSAATERDGCYLIGLEWRDSGAADKSKEESRDARRLLETALRGFEARMQGDDKYYDKSCCWLLVSEAHGKDVRSLQLESAGFSPDECGDTDSEGDSDTDADDEADNCMDGQYGGAPAGNASEVKMPDPQQSVSKPNSRGKLRSASDVMHRLRWDAAIDAGDYMVGYEDRFTGAREKPLVQWKSEQTDEEFIPQHRILYFRCRSTGDIVWERRTRTDHVFGSGTSLHEGT</sequence>
<dbReference type="Gene3D" id="3.60.10.10">
    <property type="entry name" value="Endonuclease/exonuclease/phosphatase"/>
    <property type="match status" value="1"/>
</dbReference>
<dbReference type="InterPro" id="IPR005135">
    <property type="entry name" value="Endo/exonuclease/phosphatase"/>
</dbReference>
<evidence type="ECO:0000259" key="10">
    <source>
        <dbReference type="Pfam" id="PF03372"/>
    </source>
</evidence>
<dbReference type="SUPFAM" id="SSF55144">
    <property type="entry name" value="LigT-like"/>
    <property type="match status" value="1"/>
</dbReference>
<dbReference type="Pfam" id="PF04928">
    <property type="entry name" value="PAP_central"/>
    <property type="match status" value="1"/>
</dbReference>
<dbReference type="Pfam" id="PF04457">
    <property type="entry name" value="MJ1316"/>
    <property type="match status" value="1"/>
</dbReference>
<dbReference type="InterPro" id="IPR007012">
    <property type="entry name" value="PolA_pol_cen_dom"/>
</dbReference>
<dbReference type="Pfam" id="PF03372">
    <property type="entry name" value="Exo_endo_phos"/>
    <property type="match status" value="1"/>
</dbReference>
<feature type="region of interest" description="Disordered" evidence="9">
    <location>
        <begin position="1"/>
        <end position="24"/>
    </location>
</feature>
<evidence type="ECO:0000313" key="14">
    <source>
        <dbReference type="Proteomes" id="UP001287286"/>
    </source>
</evidence>
<name>A0ABR0BL80_PURLI</name>
<dbReference type="SUPFAM" id="SSF81301">
    <property type="entry name" value="Nucleotidyltransferase"/>
    <property type="match status" value="1"/>
</dbReference>
<keyword evidence="6" id="KW-0547">Nucleotide-binding</keyword>
<comment type="similarity">
    <text evidence="2">Belongs to the poly(A) polymerase family.</text>
</comment>
<comment type="subcellular location">
    <subcellularLocation>
        <location evidence="1">Nucleus</location>
    </subcellularLocation>
</comment>
<feature type="domain" description="Endonuclease/exonuclease/phosphatase" evidence="10">
    <location>
        <begin position="385"/>
        <end position="674"/>
    </location>
</feature>
<dbReference type="Pfam" id="PF13563">
    <property type="entry name" value="2_5_RNA_ligase2"/>
    <property type="match status" value="1"/>
</dbReference>
<gene>
    <name evidence="13" type="ORF">Purlil1_10862</name>
</gene>
<dbReference type="PANTHER" id="PTHR10682">
    <property type="entry name" value="POLY A POLYMERASE"/>
    <property type="match status" value="1"/>
</dbReference>
<evidence type="ECO:0000256" key="2">
    <source>
        <dbReference type="ARBA" id="ARBA00010912"/>
    </source>
</evidence>
<feature type="region of interest" description="Disordered" evidence="9">
    <location>
        <begin position="1187"/>
        <end position="1250"/>
    </location>
</feature>
<dbReference type="SUPFAM" id="SSF81631">
    <property type="entry name" value="PAP/OAS1 substrate-binding domain"/>
    <property type="match status" value="1"/>
</dbReference>
<feature type="domain" description="MJ1316 RNA cyclic group end recognition" evidence="11">
    <location>
        <begin position="1248"/>
        <end position="1318"/>
    </location>
</feature>
<evidence type="ECO:0000259" key="11">
    <source>
        <dbReference type="Pfam" id="PF04457"/>
    </source>
</evidence>
<dbReference type="InterPro" id="IPR040459">
    <property type="entry name" value="MJ1316"/>
</dbReference>
<dbReference type="Proteomes" id="UP001287286">
    <property type="component" value="Unassembled WGS sequence"/>
</dbReference>
<evidence type="ECO:0000256" key="8">
    <source>
        <dbReference type="ARBA" id="ARBA00023242"/>
    </source>
</evidence>
<evidence type="ECO:0000256" key="5">
    <source>
        <dbReference type="ARBA" id="ARBA00022679"/>
    </source>
</evidence>
<reference evidence="13 14" key="1">
    <citation type="journal article" date="2024" name="Microbiol. Resour. Announc.">
        <title>Genome annotations for the ascomycete fungi Trichoderma harzianum, Trichoderma aggressivum, and Purpureocillium lilacinum.</title>
        <authorList>
            <person name="Beijen E.P.W."/>
            <person name="Ohm R.A."/>
        </authorList>
    </citation>
    <scope>NUCLEOTIDE SEQUENCE [LARGE SCALE GENOMIC DNA]</scope>
    <source>
        <strain evidence="13 14">CBS 150709</strain>
    </source>
</reference>
<dbReference type="Gene3D" id="1.10.1410.10">
    <property type="match status" value="1"/>
</dbReference>
<accession>A0ABR0BL80</accession>
<feature type="compositionally biased region" description="Acidic residues" evidence="9">
    <location>
        <begin position="1193"/>
        <end position="1213"/>
    </location>
</feature>
<dbReference type="EC" id="2.7.7.19" evidence="3"/>
<evidence type="ECO:0000259" key="12">
    <source>
        <dbReference type="Pfam" id="PF04928"/>
    </source>
</evidence>
<dbReference type="Gene3D" id="3.90.1140.10">
    <property type="entry name" value="Cyclic phosphodiesterase"/>
    <property type="match status" value="1"/>
</dbReference>
<keyword evidence="4" id="KW-0507">mRNA processing</keyword>
<protein>
    <recommendedName>
        <fullName evidence="3">polynucleotide adenylyltransferase</fullName>
        <ecNumber evidence="3">2.7.7.19</ecNumber>
    </recommendedName>
</protein>
<feature type="domain" description="Poly(A) polymerase central" evidence="12">
    <location>
        <begin position="891"/>
        <end position="1015"/>
    </location>
</feature>
<keyword evidence="14" id="KW-1185">Reference proteome</keyword>